<comment type="caution">
    <text evidence="2">The sequence shown here is derived from an EMBL/GenBank/DDBJ whole genome shotgun (WGS) entry which is preliminary data.</text>
</comment>
<dbReference type="RefSeq" id="WP_413276551.1">
    <property type="nucleotide sequence ID" value="NZ_JBHFNT010000052.1"/>
</dbReference>
<sequence>MSTQQQRDVNGKFTSKSLEYREVRSIRLTDKVWEALGNIAQERSITRADLIEELVERGVFDVLAQPPNEEMILANQCQRNEIDQLEEKINELDRTISYLYSELALELNDAKDATLYSFKKTQSIGEQSARYKDVKKALDSFIKRISSFINSKRS</sequence>
<gene>
    <name evidence="2" type="ORF">ACE1CA_06185</name>
</gene>
<proteinExistence type="predicted"/>
<accession>A0ABV4WGC2</accession>
<keyword evidence="3" id="KW-1185">Reference proteome</keyword>
<dbReference type="Proteomes" id="UP001576780">
    <property type="component" value="Unassembled WGS sequence"/>
</dbReference>
<evidence type="ECO:0008006" key="4">
    <source>
        <dbReference type="Google" id="ProtNLM"/>
    </source>
</evidence>
<protein>
    <recommendedName>
        <fullName evidence="4">Ribbon-helix-helix protein CopG domain-containing protein</fullName>
    </recommendedName>
</protein>
<organism evidence="2 3">
    <name type="scientific">Floridaenema evergladense BLCC-F167</name>
    <dbReference type="NCBI Taxonomy" id="3153639"/>
    <lineage>
        <taxon>Bacteria</taxon>
        <taxon>Bacillati</taxon>
        <taxon>Cyanobacteriota</taxon>
        <taxon>Cyanophyceae</taxon>
        <taxon>Oscillatoriophycideae</taxon>
        <taxon>Aerosakkonematales</taxon>
        <taxon>Aerosakkonemataceae</taxon>
        <taxon>Floridanema</taxon>
        <taxon>Floridanema evergladense</taxon>
    </lineage>
</organism>
<reference evidence="2 3" key="1">
    <citation type="submission" date="2024-09" db="EMBL/GenBank/DDBJ databases">
        <title>Floridaenema gen nov. (Aerosakkonemataceae, Aerosakkonematales ord. nov., Cyanobacteria) from benthic tropical and subtropical fresh waters, with the description of four new species.</title>
        <authorList>
            <person name="Moretto J.A."/>
            <person name="Berthold D.E."/>
            <person name="Lefler F.W."/>
            <person name="Huang I.-S."/>
            <person name="Laughinghouse H. IV."/>
        </authorList>
    </citation>
    <scope>NUCLEOTIDE SEQUENCE [LARGE SCALE GENOMIC DNA]</scope>
    <source>
        <strain evidence="2 3">BLCC-F167</strain>
    </source>
</reference>
<evidence type="ECO:0000313" key="3">
    <source>
        <dbReference type="Proteomes" id="UP001576780"/>
    </source>
</evidence>
<keyword evidence="1" id="KW-0175">Coiled coil</keyword>
<evidence type="ECO:0000313" key="2">
    <source>
        <dbReference type="EMBL" id="MFB2834105.1"/>
    </source>
</evidence>
<feature type="coiled-coil region" evidence="1">
    <location>
        <begin position="68"/>
        <end position="102"/>
    </location>
</feature>
<evidence type="ECO:0000256" key="1">
    <source>
        <dbReference type="SAM" id="Coils"/>
    </source>
</evidence>
<name>A0ABV4WGC2_9CYAN</name>
<dbReference type="EMBL" id="JBHFNT010000052">
    <property type="protein sequence ID" value="MFB2834105.1"/>
    <property type="molecule type" value="Genomic_DNA"/>
</dbReference>